<accession>A0A392R8W3</accession>
<dbReference type="AlphaFoldDB" id="A0A392R8W3"/>
<protein>
    <submittedName>
        <fullName evidence="1">Uncharacterized protein</fullName>
    </submittedName>
</protein>
<proteinExistence type="predicted"/>
<name>A0A392R8W3_9FABA</name>
<evidence type="ECO:0000313" key="2">
    <source>
        <dbReference type="Proteomes" id="UP000265520"/>
    </source>
</evidence>
<comment type="caution">
    <text evidence="1">The sequence shown here is derived from an EMBL/GenBank/DDBJ whole genome shotgun (WGS) entry which is preliminary data.</text>
</comment>
<evidence type="ECO:0000313" key="1">
    <source>
        <dbReference type="EMBL" id="MCI32689.1"/>
    </source>
</evidence>
<keyword evidence="2" id="KW-1185">Reference proteome</keyword>
<sequence length="69" mass="7759">SLCSPIDEDERKNILVTFFTPSPATHLHLLHSKTTPAAVHLQHCRRISQPRWVLLVVVVTISVSSDGFR</sequence>
<dbReference type="EMBL" id="LXQA010197813">
    <property type="protein sequence ID" value="MCI32689.1"/>
    <property type="molecule type" value="Genomic_DNA"/>
</dbReference>
<feature type="non-terminal residue" evidence="1">
    <location>
        <position position="1"/>
    </location>
</feature>
<dbReference type="Proteomes" id="UP000265520">
    <property type="component" value="Unassembled WGS sequence"/>
</dbReference>
<organism evidence="1 2">
    <name type="scientific">Trifolium medium</name>
    <dbReference type="NCBI Taxonomy" id="97028"/>
    <lineage>
        <taxon>Eukaryota</taxon>
        <taxon>Viridiplantae</taxon>
        <taxon>Streptophyta</taxon>
        <taxon>Embryophyta</taxon>
        <taxon>Tracheophyta</taxon>
        <taxon>Spermatophyta</taxon>
        <taxon>Magnoliopsida</taxon>
        <taxon>eudicotyledons</taxon>
        <taxon>Gunneridae</taxon>
        <taxon>Pentapetalae</taxon>
        <taxon>rosids</taxon>
        <taxon>fabids</taxon>
        <taxon>Fabales</taxon>
        <taxon>Fabaceae</taxon>
        <taxon>Papilionoideae</taxon>
        <taxon>50 kb inversion clade</taxon>
        <taxon>NPAAA clade</taxon>
        <taxon>Hologalegina</taxon>
        <taxon>IRL clade</taxon>
        <taxon>Trifolieae</taxon>
        <taxon>Trifolium</taxon>
    </lineage>
</organism>
<reference evidence="1 2" key="1">
    <citation type="journal article" date="2018" name="Front. Plant Sci.">
        <title>Red Clover (Trifolium pratense) and Zigzag Clover (T. medium) - A Picture of Genomic Similarities and Differences.</title>
        <authorList>
            <person name="Dluhosova J."/>
            <person name="Istvanek J."/>
            <person name="Nedelnik J."/>
            <person name="Repkova J."/>
        </authorList>
    </citation>
    <scope>NUCLEOTIDE SEQUENCE [LARGE SCALE GENOMIC DNA]</scope>
    <source>
        <strain evidence="2">cv. 10/8</strain>
        <tissue evidence="1">Leaf</tissue>
    </source>
</reference>